<evidence type="ECO:0000313" key="2">
    <source>
        <dbReference type="Proteomes" id="UP000887565"/>
    </source>
</evidence>
<dbReference type="AlphaFoldDB" id="A0A915JQZ5"/>
<protein>
    <submittedName>
        <fullName evidence="3">Uncharacterized protein</fullName>
    </submittedName>
</protein>
<name>A0A915JQZ5_ROMCU</name>
<evidence type="ECO:0000256" key="1">
    <source>
        <dbReference type="SAM" id="MobiDB-lite"/>
    </source>
</evidence>
<dbReference type="WBParaSite" id="nRc.2.0.1.t28690-RA">
    <property type="protein sequence ID" value="nRc.2.0.1.t28690-RA"/>
    <property type="gene ID" value="nRc.2.0.1.g28690"/>
</dbReference>
<sequence>MMQDRSFGHPDSQVVNIREKHWPTEGREADDSSQLLQGLWSCYQRHYTSLNGMKQSTVEEGTQEPQGMLVEPGESQADAESSIRRVLDQQLIVPQHLSAQTWVTL</sequence>
<feature type="region of interest" description="Disordered" evidence="1">
    <location>
        <begin position="54"/>
        <end position="82"/>
    </location>
</feature>
<evidence type="ECO:0000313" key="3">
    <source>
        <dbReference type="WBParaSite" id="nRc.2.0.1.t28690-RA"/>
    </source>
</evidence>
<reference evidence="3" key="1">
    <citation type="submission" date="2022-11" db="UniProtKB">
        <authorList>
            <consortium name="WormBaseParasite"/>
        </authorList>
    </citation>
    <scope>IDENTIFICATION</scope>
</reference>
<organism evidence="2 3">
    <name type="scientific">Romanomermis culicivorax</name>
    <name type="common">Nematode worm</name>
    <dbReference type="NCBI Taxonomy" id="13658"/>
    <lineage>
        <taxon>Eukaryota</taxon>
        <taxon>Metazoa</taxon>
        <taxon>Ecdysozoa</taxon>
        <taxon>Nematoda</taxon>
        <taxon>Enoplea</taxon>
        <taxon>Dorylaimia</taxon>
        <taxon>Mermithida</taxon>
        <taxon>Mermithoidea</taxon>
        <taxon>Mermithidae</taxon>
        <taxon>Romanomermis</taxon>
    </lineage>
</organism>
<keyword evidence="2" id="KW-1185">Reference proteome</keyword>
<proteinExistence type="predicted"/>
<feature type="compositionally biased region" description="Polar residues" evidence="1">
    <location>
        <begin position="54"/>
        <end position="65"/>
    </location>
</feature>
<dbReference type="Proteomes" id="UP000887565">
    <property type="component" value="Unplaced"/>
</dbReference>
<accession>A0A915JQZ5</accession>